<dbReference type="CDD" id="cd00496">
    <property type="entry name" value="PheRS_alpha_core"/>
    <property type="match status" value="1"/>
</dbReference>
<evidence type="ECO:0000256" key="5">
    <source>
        <dbReference type="ARBA" id="ARBA00022917"/>
    </source>
</evidence>
<reference evidence="10" key="1">
    <citation type="submission" date="2017-09" db="EMBL/GenBank/DDBJ databases">
        <title>Depth-based differentiation of microbial function through sediment-hosted aquifers and enrichment of novel symbionts in the deep terrestrial subsurface.</title>
        <authorList>
            <person name="Probst A.J."/>
            <person name="Ladd B."/>
            <person name="Jarett J.K."/>
            <person name="Geller-Mcgrath D.E."/>
            <person name="Sieber C.M.K."/>
            <person name="Emerson J.B."/>
            <person name="Anantharaman K."/>
            <person name="Thomas B.C."/>
            <person name="Malmstrom R."/>
            <person name="Stieglmeier M."/>
            <person name="Klingl A."/>
            <person name="Woyke T."/>
            <person name="Ryan C.M."/>
            <person name="Banfield J.F."/>
        </authorList>
    </citation>
    <scope>NUCLEOTIDE SEQUENCE [LARGE SCALE GENOMIC DNA]</scope>
</reference>
<dbReference type="GO" id="GO:0005737">
    <property type="term" value="C:cytoplasm"/>
    <property type="evidence" value="ECO:0007669"/>
    <property type="project" value="InterPro"/>
</dbReference>
<dbReference type="Pfam" id="PF02912">
    <property type="entry name" value="Phe_tRNA-synt_N"/>
    <property type="match status" value="1"/>
</dbReference>
<dbReference type="GO" id="GO:0004826">
    <property type="term" value="F:phenylalanine-tRNA ligase activity"/>
    <property type="evidence" value="ECO:0007669"/>
    <property type="project" value="UniProtKB-EC"/>
</dbReference>
<comment type="catalytic activity">
    <reaction evidence="7">
        <text>tRNA(Phe) + L-phenylalanine + ATP = L-phenylalanyl-tRNA(Phe) + AMP + diphosphate + H(+)</text>
        <dbReference type="Rhea" id="RHEA:19413"/>
        <dbReference type="Rhea" id="RHEA-COMP:9668"/>
        <dbReference type="Rhea" id="RHEA-COMP:9699"/>
        <dbReference type="ChEBI" id="CHEBI:15378"/>
        <dbReference type="ChEBI" id="CHEBI:30616"/>
        <dbReference type="ChEBI" id="CHEBI:33019"/>
        <dbReference type="ChEBI" id="CHEBI:58095"/>
        <dbReference type="ChEBI" id="CHEBI:78442"/>
        <dbReference type="ChEBI" id="CHEBI:78531"/>
        <dbReference type="ChEBI" id="CHEBI:456215"/>
        <dbReference type="EC" id="6.1.1.20"/>
    </reaction>
</comment>
<dbReference type="GO" id="GO:0000049">
    <property type="term" value="F:tRNA binding"/>
    <property type="evidence" value="ECO:0007669"/>
    <property type="project" value="InterPro"/>
</dbReference>
<dbReference type="EC" id="6.1.1.20" evidence="1"/>
<keyword evidence="4" id="KW-0067">ATP-binding</keyword>
<evidence type="ECO:0000256" key="4">
    <source>
        <dbReference type="ARBA" id="ARBA00022840"/>
    </source>
</evidence>
<name>A0A2M7ARP5_9BACT</name>
<dbReference type="EMBL" id="PEWA01000043">
    <property type="protein sequence ID" value="PIU73281.1"/>
    <property type="molecule type" value="Genomic_DNA"/>
</dbReference>
<dbReference type="InterPro" id="IPR045864">
    <property type="entry name" value="aa-tRNA-synth_II/BPL/LPL"/>
</dbReference>
<keyword evidence="2 9" id="KW-0436">Ligase</keyword>
<evidence type="ECO:0000313" key="9">
    <source>
        <dbReference type="EMBL" id="PIU73281.1"/>
    </source>
</evidence>
<dbReference type="InterPro" id="IPR010978">
    <property type="entry name" value="tRNA-bd_arm"/>
</dbReference>
<feature type="domain" description="Aminoacyl-transfer RNA synthetases class-II family profile" evidence="8">
    <location>
        <begin position="107"/>
        <end position="331"/>
    </location>
</feature>
<proteinExistence type="predicted"/>
<evidence type="ECO:0000256" key="7">
    <source>
        <dbReference type="ARBA" id="ARBA00049255"/>
    </source>
</evidence>
<dbReference type="PANTHER" id="PTHR11538:SF41">
    <property type="entry name" value="PHENYLALANINE--TRNA LIGASE, MITOCHONDRIAL"/>
    <property type="match status" value="1"/>
</dbReference>
<comment type="caution">
    <text evidence="9">The sequence shown here is derived from an EMBL/GenBank/DDBJ whole genome shotgun (WGS) entry which is preliminary data.</text>
</comment>
<dbReference type="PROSITE" id="PS50862">
    <property type="entry name" value="AA_TRNA_LIGASE_II"/>
    <property type="match status" value="1"/>
</dbReference>
<evidence type="ECO:0000313" key="10">
    <source>
        <dbReference type="Proteomes" id="UP000231407"/>
    </source>
</evidence>
<keyword evidence="5" id="KW-0648">Protein biosynthesis</keyword>
<dbReference type="SUPFAM" id="SSF46589">
    <property type="entry name" value="tRNA-binding arm"/>
    <property type="match status" value="1"/>
</dbReference>
<dbReference type="Pfam" id="PF01409">
    <property type="entry name" value="tRNA-synt_2d"/>
    <property type="match status" value="1"/>
</dbReference>
<dbReference type="Gene3D" id="3.30.930.10">
    <property type="entry name" value="Bira Bifunctional Protein, Domain 2"/>
    <property type="match status" value="1"/>
</dbReference>
<evidence type="ECO:0000256" key="1">
    <source>
        <dbReference type="ARBA" id="ARBA00012814"/>
    </source>
</evidence>
<dbReference type="InterPro" id="IPR006195">
    <property type="entry name" value="aa-tRNA-synth_II"/>
</dbReference>
<dbReference type="AlphaFoldDB" id="A0A2M7ARP5"/>
<evidence type="ECO:0000256" key="2">
    <source>
        <dbReference type="ARBA" id="ARBA00022598"/>
    </source>
</evidence>
<evidence type="ECO:0000256" key="6">
    <source>
        <dbReference type="ARBA" id="ARBA00023146"/>
    </source>
</evidence>
<protein>
    <recommendedName>
        <fullName evidence="1">phenylalanine--tRNA ligase</fullName>
        <ecNumber evidence="1">6.1.1.20</ecNumber>
    </recommendedName>
</protein>
<dbReference type="InterPro" id="IPR004188">
    <property type="entry name" value="Phe-tRNA_ligase_II_N"/>
</dbReference>
<dbReference type="PANTHER" id="PTHR11538">
    <property type="entry name" value="PHENYLALANYL-TRNA SYNTHETASE"/>
    <property type="match status" value="1"/>
</dbReference>
<sequence>MDNLSKIQSESKTKIKTATTSAELEKVHIELLGRHGLLHKLFSDIKNQPDPKAYGQQLNRLKNEIEELINKKSLSVETHDRASPQKNNKTVFSLPKLGHLHPITITERQLNELFRKLGFSLYDGPEIETDEYCFQRLNVPIDHPSREMQDSIYIHEPEHLLRTQTSSIEARLLTQEKPPFKAAFPGRTYRNEKVTKSNHFIFHQYQGVAVDKNITLKDAIGTFNTLFKGLYGNDVHARYRCKYYPEVEPGMGFDLECFSCHGAGCSICKGAGWIEMGGAGIIHPKVLTMAGIDPKIWRGFAFALGLDRWVMAKFNIKDIRTLLGGNLAYKPNEP</sequence>
<accession>A0A2M7ARP5</accession>
<dbReference type="SUPFAM" id="SSF55681">
    <property type="entry name" value="Class II aaRS and biotin synthetases"/>
    <property type="match status" value="1"/>
</dbReference>
<gene>
    <name evidence="9" type="ORF">COS78_03195</name>
</gene>
<dbReference type="GO" id="GO:0005524">
    <property type="term" value="F:ATP binding"/>
    <property type="evidence" value="ECO:0007669"/>
    <property type="project" value="UniProtKB-KW"/>
</dbReference>
<keyword evidence="3" id="KW-0547">Nucleotide-binding</keyword>
<dbReference type="GO" id="GO:0006432">
    <property type="term" value="P:phenylalanyl-tRNA aminoacylation"/>
    <property type="evidence" value="ECO:0007669"/>
    <property type="project" value="InterPro"/>
</dbReference>
<dbReference type="InterPro" id="IPR002319">
    <property type="entry name" value="Phenylalanyl-tRNA_Synthase"/>
</dbReference>
<organism evidence="9 10">
    <name type="scientific">Candidatus Shapirobacteria bacterium CG06_land_8_20_14_3_00_40_12</name>
    <dbReference type="NCBI Taxonomy" id="1974881"/>
    <lineage>
        <taxon>Bacteria</taxon>
        <taxon>Candidatus Shapironibacteriota</taxon>
    </lineage>
</organism>
<evidence type="ECO:0000256" key="3">
    <source>
        <dbReference type="ARBA" id="ARBA00022741"/>
    </source>
</evidence>
<keyword evidence="6" id="KW-0030">Aminoacyl-tRNA synthetase</keyword>
<dbReference type="Proteomes" id="UP000231407">
    <property type="component" value="Unassembled WGS sequence"/>
</dbReference>
<evidence type="ECO:0000259" key="8">
    <source>
        <dbReference type="PROSITE" id="PS50862"/>
    </source>
</evidence>